<organism evidence="1">
    <name type="scientific">Acerihabitans sp. KWT182</name>
    <dbReference type="NCBI Taxonomy" id="3157919"/>
    <lineage>
        <taxon>Bacteria</taxon>
        <taxon>Pseudomonadati</taxon>
        <taxon>Pseudomonadota</taxon>
        <taxon>Gammaproteobacteria</taxon>
        <taxon>Enterobacterales</taxon>
        <taxon>Pectobacteriaceae</taxon>
        <taxon>Acerihabitans</taxon>
    </lineage>
</organism>
<proteinExistence type="predicted"/>
<sequence>MFNVNNSVNNIPLNINSEEANKPGTSANRENIASNLCETCNKPIYLPVKQEFDEFIDNNIDKINLVSRLMGPEVFKSKYEVFFRDDQQDGNTKLTHALNWLKAITNNKLVMILADNPGRR</sequence>
<name>A0AAU7QEP3_9GAMM</name>
<accession>A0AAU7QEP3</accession>
<reference evidence="1" key="1">
    <citation type="submission" date="2024-06" db="EMBL/GenBank/DDBJ databases">
        <authorList>
            <person name="Coelho C."/>
            <person name="Bento M."/>
            <person name="Garcia E."/>
            <person name="Camelo A."/>
            <person name="Brandao I."/>
            <person name="Espirito Santo C."/>
            <person name="Trovao J."/>
            <person name="Verissimo A."/>
            <person name="Costa J."/>
            <person name="Tiago I."/>
        </authorList>
    </citation>
    <scope>NUCLEOTIDE SEQUENCE</scope>
    <source>
        <strain evidence="1">KWT182</strain>
    </source>
</reference>
<dbReference type="AlphaFoldDB" id="A0AAU7QEP3"/>
<gene>
    <name evidence="1" type="ORF">ABK905_11940</name>
</gene>
<protein>
    <submittedName>
        <fullName evidence="1">Uncharacterized protein</fullName>
    </submittedName>
</protein>
<dbReference type="EMBL" id="CP157947">
    <property type="protein sequence ID" value="XBS71565.1"/>
    <property type="molecule type" value="Genomic_DNA"/>
</dbReference>
<evidence type="ECO:0000313" key="1">
    <source>
        <dbReference type="EMBL" id="XBS71565.1"/>
    </source>
</evidence>